<feature type="region of interest" description="Disordered" evidence="1">
    <location>
        <begin position="1"/>
        <end position="29"/>
    </location>
</feature>
<keyword evidence="3" id="KW-1185">Reference proteome</keyword>
<name>A0A5N6PG15_9ASTR</name>
<accession>A0A5N6PG15</accession>
<feature type="region of interest" description="Disordered" evidence="1">
    <location>
        <begin position="43"/>
        <end position="93"/>
    </location>
</feature>
<evidence type="ECO:0000313" key="3">
    <source>
        <dbReference type="Proteomes" id="UP000326396"/>
    </source>
</evidence>
<dbReference type="AlphaFoldDB" id="A0A5N6PG15"/>
<organism evidence="2 3">
    <name type="scientific">Mikania micrantha</name>
    <name type="common">bitter vine</name>
    <dbReference type="NCBI Taxonomy" id="192012"/>
    <lineage>
        <taxon>Eukaryota</taxon>
        <taxon>Viridiplantae</taxon>
        <taxon>Streptophyta</taxon>
        <taxon>Embryophyta</taxon>
        <taxon>Tracheophyta</taxon>
        <taxon>Spermatophyta</taxon>
        <taxon>Magnoliopsida</taxon>
        <taxon>eudicotyledons</taxon>
        <taxon>Gunneridae</taxon>
        <taxon>Pentapetalae</taxon>
        <taxon>asterids</taxon>
        <taxon>campanulids</taxon>
        <taxon>Asterales</taxon>
        <taxon>Asteraceae</taxon>
        <taxon>Asteroideae</taxon>
        <taxon>Heliantheae alliance</taxon>
        <taxon>Eupatorieae</taxon>
        <taxon>Mikania</taxon>
    </lineage>
</organism>
<dbReference type="Proteomes" id="UP000326396">
    <property type="component" value="Linkage Group LG12"/>
</dbReference>
<proteinExistence type="predicted"/>
<feature type="compositionally biased region" description="Gly residues" evidence="1">
    <location>
        <begin position="52"/>
        <end position="62"/>
    </location>
</feature>
<comment type="caution">
    <text evidence="2">The sequence shown here is derived from an EMBL/GenBank/DDBJ whole genome shotgun (WGS) entry which is preliminary data.</text>
</comment>
<evidence type="ECO:0000256" key="1">
    <source>
        <dbReference type="SAM" id="MobiDB-lite"/>
    </source>
</evidence>
<gene>
    <name evidence="2" type="ORF">E3N88_08002</name>
</gene>
<protein>
    <submittedName>
        <fullName evidence="2">Uncharacterized protein</fullName>
    </submittedName>
</protein>
<sequence>MKVASAKNQRECSGLQMNSTDQRGSENADCRWRMNSAEDREKAEFVEKDEGGGGLDTGGGCGLRRWRMGGDGGGVEATAEDVAEREGYGYGGG</sequence>
<dbReference type="EMBL" id="SZYD01000004">
    <property type="protein sequence ID" value="KAD6453297.1"/>
    <property type="molecule type" value="Genomic_DNA"/>
</dbReference>
<reference evidence="2 3" key="1">
    <citation type="submission" date="2019-05" db="EMBL/GenBank/DDBJ databases">
        <title>Mikania micrantha, genome provides insights into the molecular mechanism of rapid growth.</title>
        <authorList>
            <person name="Liu B."/>
        </authorList>
    </citation>
    <scope>NUCLEOTIDE SEQUENCE [LARGE SCALE GENOMIC DNA]</scope>
    <source>
        <strain evidence="2">NLD-2019</strain>
        <tissue evidence="2">Leaf</tissue>
    </source>
</reference>
<evidence type="ECO:0000313" key="2">
    <source>
        <dbReference type="EMBL" id="KAD6453297.1"/>
    </source>
</evidence>